<dbReference type="InterPro" id="IPR013431">
    <property type="entry name" value="Delta_60_rpt"/>
</dbReference>
<sequence length="858" mass="93669">MDQIIIQPDQKILLNGRADYINDIRTEGIVRINQDGSLDPSFHISNTIADYTWIALRPDGKILATNLYSNSEGKSQFYVHLLDSQGRIDSTYYTDIVCDYPSSKAFALQTDEKILLGANTYANSTYEGKVYRLHRNGRKDTTFHSEQVKATWISQILLQPNGKIILLGGFYLEAINRHTSILRLNSDGSIDPSFAYSPLSAVSSAIIQPDGQILVSRDASSASNGSTSIVRLNPDGSQDNTFQLPTTSPPMAIYSFALQPNGKILAGSWIRKASNDPSGYSRVIRFNSDGSFDESFDNGQDADHLITSLAIQQDGKLLIGGLFTTYNSQSQAGLIRLTTNGSIDTSFKIRLEYSGYIGVIARQQDERILVGGGFSSANGKTQNRLTRLTSSGRIDTTFSIGTGPKGIESSSYADIRDIKLQKDGKIVVGGKFTSFNDQATSSLVRLNGDGSIDQVFQLAWEADYSVEEIVIRPDGKILVGGAFPYNYNPQKTLLRLLPDGKEDPSFNIGSGFNGGITSLCLQEDGKILVSGSFTQYDGMDIGGIVRLLPDGSLDTSFTIGLVNNAIEQILLQADGKILLEGSYVSYQNYLASKLIRLHSDGTFDNTFNPTLGMNDYIEDMTIQPDGRILLAGSFHSPRRHFIQLNADGSATNAFFSFAPELTLVVNKLLIDSSTMLVATFSGLERLTQAAPQSIVFNAIEDKLTSDAPFSLSASASSGLPVTFTVVSGPASVSGNILTLSGIEGVVTIRASQKGNSVYLAATDVERAFRVNAVLGLEEIREEVKIYPNPTIEQFVFTLPFRWQVKEIRLVDMLGKPQKATILNTSTGYRVTVHQYTPGLYLLLVKTNEGEFIKKVILK</sequence>
<organism evidence="2 3">
    <name type="scientific">Rhodocytophaga aerolata</name>
    <dbReference type="NCBI Taxonomy" id="455078"/>
    <lineage>
        <taxon>Bacteria</taxon>
        <taxon>Pseudomonadati</taxon>
        <taxon>Bacteroidota</taxon>
        <taxon>Cytophagia</taxon>
        <taxon>Cytophagales</taxon>
        <taxon>Rhodocytophagaceae</taxon>
        <taxon>Rhodocytophaga</taxon>
    </lineage>
</organism>
<protein>
    <submittedName>
        <fullName evidence="2">T9SS type A sorting domain-containing protein</fullName>
    </submittedName>
</protein>
<evidence type="ECO:0000313" key="2">
    <source>
        <dbReference type="EMBL" id="MDO1451125.1"/>
    </source>
</evidence>
<dbReference type="EMBL" id="JAUKPO010000043">
    <property type="protein sequence ID" value="MDO1451125.1"/>
    <property type="molecule type" value="Genomic_DNA"/>
</dbReference>
<evidence type="ECO:0000313" key="3">
    <source>
        <dbReference type="Proteomes" id="UP001168528"/>
    </source>
</evidence>
<comment type="caution">
    <text evidence="2">The sequence shown here is derived from an EMBL/GenBank/DDBJ whole genome shotgun (WGS) entry which is preliminary data.</text>
</comment>
<proteinExistence type="predicted"/>
<dbReference type="RefSeq" id="WP_302041925.1">
    <property type="nucleotide sequence ID" value="NZ_JAUKPO010000043.1"/>
</dbReference>
<name>A0ABT8RGA6_9BACT</name>
<dbReference type="NCBIfam" id="TIGR04183">
    <property type="entry name" value="Por_Secre_tail"/>
    <property type="match status" value="1"/>
</dbReference>
<dbReference type="PANTHER" id="PTHR42754">
    <property type="entry name" value="ENDOGLUCANASE"/>
    <property type="match status" value="1"/>
</dbReference>
<dbReference type="InterPro" id="IPR026444">
    <property type="entry name" value="Secre_tail"/>
</dbReference>
<evidence type="ECO:0000259" key="1">
    <source>
        <dbReference type="Pfam" id="PF18962"/>
    </source>
</evidence>
<keyword evidence="3" id="KW-1185">Reference proteome</keyword>
<dbReference type="Proteomes" id="UP001168528">
    <property type="component" value="Unassembled WGS sequence"/>
</dbReference>
<feature type="domain" description="Secretion system C-terminal sorting" evidence="1">
    <location>
        <begin position="785"/>
        <end position="856"/>
    </location>
</feature>
<accession>A0ABT8RGA6</accession>
<dbReference type="PANTHER" id="PTHR42754:SF1">
    <property type="entry name" value="LIPOPROTEIN"/>
    <property type="match status" value="1"/>
</dbReference>
<dbReference type="Gene3D" id="2.80.10.50">
    <property type="match status" value="6"/>
</dbReference>
<dbReference type="Pfam" id="PF17164">
    <property type="entry name" value="DUF5122"/>
    <property type="match status" value="12"/>
</dbReference>
<gene>
    <name evidence="2" type="ORF">Q0590_32930</name>
</gene>
<reference evidence="2" key="1">
    <citation type="submission" date="2023-07" db="EMBL/GenBank/DDBJ databases">
        <title>The genome sequence of Rhodocytophaga aerolata KACC 12507.</title>
        <authorList>
            <person name="Zhang X."/>
        </authorList>
    </citation>
    <scope>NUCLEOTIDE SEQUENCE</scope>
    <source>
        <strain evidence="2">KACC 12507</strain>
    </source>
</reference>
<dbReference type="SUPFAM" id="SSF63829">
    <property type="entry name" value="Calcium-dependent phosphotriesterase"/>
    <property type="match status" value="2"/>
</dbReference>
<dbReference type="NCBIfam" id="TIGR02608">
    <property type="entry name" value="delta_60_rpt"/>
    <property type="match status" value="13"/>
</dbReference>
<dbReference type="Pfam" id="PF18962">
    <property type="entry name" value="Por_Secre_tail"/>
    <property type="match status" value="1"/>
</dbReference>